<dbReference type="AlphaFoldDB" id="A0AA88I066"/>
<name>A0AA88I066_ARTSF</name>
<gene>
    <name evidence="1" type="ORF">QYM36_010280</name>
</gene>
<organism evidence="1 2">
    <name type="scientific">Artemia franciscana</name>
    <name type="common">Brine shrimp</name>
    <name type="synonym">Artemia sanfranciscana</name>
    <dbReference type="NCBI Taxonomy" id="6661"/>
    <lineage>
        <taxon>Eukaryota</taxon>
        <taxon>Metazoa</taxon>
        <taxon>Ecdysozoa</taxon>
        <taxon>Arthropoda</taxon>
        <taxon>Crustacea</taxon>
        <taxon>Branchiopoda</taxon>
        <taxon>Anostraca</taxon>
        <taxon>Artemiidae</taxon>
        <taxon>Artemia</taxon>
    </lineage>
</organism>
<reference evidence="1" key="1">
    <citation type="submission" date="2023-07" db="EMBL/GenBank/DDBJ databases">
        <title>Chromosome-level genome assembly of Artemia franciscana.</title>
        <authorList>
            <person name="Jo E."/>
        </authorList>
    </citation>
    <scope>NUCLEOTIDE SEQUENCE</scope>
    <source>
        <tissue evidence="1">Whole body</tissue>
    </source>
</reference>
<keyword evidence="2" id="KW-1185">Reference proteome</keyword>
<evidence type="ECO:0000313" key="1">
    <source>
        <dbReference type="EMBL" id="KAK2715651.1"/>
    </source>
</evidence>
<protein>
    <recommendedName>
        <fullName evidence="3">Endonuclease/exonuclease/phosphatase domain-containing protein</fullName>
    </recommendedName>
</protein>
<evidence type="ECO:0000313" key="2">
    <source>
        <dbReference type="Proteomes" id="UP001187531"/>
    </source>
</evidence>
<dbReference type="InterPro" id="IPR036691">
    <property type="entry name" value="Endo/exonu/phosph_ase_sf"/>
</dbReference>
<comment type="caution">
    <text evidence="1">The sequence shown here is derived from an EMBL/GenBank/DDBJ whole genome shotgun (WGS) entry which is preliminary data.</text>
</comment>
<dbReference type="EMBL" id="JAVRJZ010000012">
    <property type="protein sequence ID" value="KAK2715651.1"/>
    <property type="molecule type" value="Genomic_DNA"/>
</dbReference>
<accession>A0AA88I066</accession>
<proteinExistence type="predicted"/>
<sequence>MGEGRTLFWSGGTRRRGAVVLVLNSFARKALLTFKLISSCLLRVRVEGKHGKMPVLTCYALTNEAKDEDKDDSYAFLSSELSSVPPHNYLIVLEDFNAGIANSSGLYDAANGPMAVDILNDNGKPLLNCCITHALLVTDTWFLRRDIAMQTWYSNDGKTKEMLDYIIIR</sequence>
<dbReference type="SUPFAM" id="SSF56219">
    <property type="entry name" value="DNase I-like"/>
    <property type="match status" value="1"/>
</dbReference>
<dbReference type="Proteomes" id="UP001187531">
    <property type="component" value="Unassembled WGS sequence"/>
</dbReference>
<evidence type="ECO:0008006" key="3">
    <source>
        <dbReference type="Google" id="ProtNLM"/>
    </source>
</evidence>
<dbReference type="Gene3D" id="3.60.10.10">
    <property type="entry name" value="Endonuclease/exonuclease/phosphatase"/>
    <property type="match status" value="1"/>
</dbReference>